<feature type="transmembrane region" description="Helical" evidence="8">
    <location>
        <begin position="47"/>
        <end position="68"/>
    </location>
</feature>
<keyword evidence="2" id="KW-1003">Cell membrane</keyword>
<dbReference type="InterPro" id="IPR018584">
    <property type="entry name" value="GT87"/>
</dbReference>
<feature type="transmembrane region" description="Helical" evidence="8">
    <location>
        <begin position="380"/>
        <end position="399"/>
    </location>
</feature>
<keyword evidence="4 8" id="KW-0812">Transmembrane</keyword>
<evidence type="ECO:0000256" key="2">
    <source>
        <dbReference type="ARBA" id="ARBA00022475"/>
    </source>
</evidence>
<evidence type="ECO:0000256" key="4">
    <source>
        <dbReference type="ARBA" id="ARBA00022692"/>
    </source>
</evidence>
<evidence type="ECO:0000256" key="7">
    <source>
        <dbReference type="ARBA" id="ARBA00024033"/>
    </source>
</evidence>
<dbReference type="Pfam" id="PF09594">
    <property type="entry name" value="GT87"/>
    <property type="match status" value="1"/>
</dbReference>
<feature type="transmembrane region" description="Helical" evidence="8">
    <location>
        <begin position="419"/>
        <end position="439"/>
    </location>
</feature>
<evidence type="ECO:0000256" key="5">
    <source>
        <dbReference type="ARBA" id="ARBA00022989"/>
    </source>
</evidence>
<dbReference type="EMBL" id="JADQDF010000001">
    <property type="protein sequence ID" value="MBW0129220.1"/>
    <property type="molecule type" value="Genomic_DNA"/>
</dbReference>
<sequence>MSDPDLASRPDRPPVRVVPTWTEPLATAASRVIGGPLGRHALIGRSAFWTPLRVVLLVAVAVLALGWLGKAPCLQQYRTDDGALALDWRENRQYVAMCYSDTVPLWAIQNLDDPAALPYRDPWFENAGEPDQVVRYMEYPVLTGLHQWAAARVADGWRSLADAVGWLPTALPVVVYFDVSAAGLALAWLVAVWAVHALRPSRPWDAVLVALSPLVAVHAFTNFDTLAVGAATAAMLALARGRPLLAGVLLGIGGGFKFYPLLLLGPVVLVGLRRRHVGGLGPALRTAVAAVVAVVAVNLPVALAWPTGWWEFFRLNQTRPADPDSLYFAVSHFSGWPGFDGELAAGQAPSVLNAVSLVLFVLCCAAIAALAWFAPRTPRLASLAFLVVASFLLVNKVWSPQYSLWLVPLAVLALPRARVLLVWMLVDALVWVPRMYYYLTPANMGLPPDWFLGAVLLRDAAVVGLCVLVVRSVLVPATDPVRMVGVDDPDWPAPAPAPATRAAVPA</sequence>
<evidence type="ECO:0000256" key="3">
    <source>
        <dbReference type="ARBA" id="ARBA00022679"/>
    </source>
</evidence>
<feature type="transmembrane region" description="Helical" evidence="8">
    <location>
        <begin position="451"/>
        <end position="474"/>
    </location>
</feature>
<proteinExistence type="inferred from homology"/>
<protein>
    <submittedName>
        <fullName evidence="9">DUF2029 domain-containing protein</fullName>
    </submittedName>
</protein>
<gene>
    <name evidence="9" type="ORF">I4I82_16245</name>
</gene>
<keyword evidence="6 8" id="KW-0472">Membrane</keyword>
<evidence type="ECO:0000256" key="6">
    <source>
        <dbReference type="ARBA" id="ARBA00023136"/>
    </source>
</evidence>
<organism evidence="9 10">
    <name type="scientific">Pseudonocardia oceani</name>
    <dbReference type="NCBI Taxonomy" id="2792013"/>
    <lineage>
        <taxon>Bacteria</taxon>
        <taxon>Bacillati</taxon>
        <taxon>Actinomycetota</taxon>
        <taxon>Actinomycetes</taxon>
        <taxon>Pseudonocardiales</taxon>
        <taxon>Pseudonocardiaceae</taxon>
        <taxon>Pseudonocardia</taxon>
    </lineage>
</organism>
<keyword evidence="3" id="KW-0808">Transferase</keyword>
<feature type="transmembrane region" description="Helical" evidence="8">
    <location>
        <begin position="244"/>
        <end position="272"/>
    </location>
</feature>
<evidence type="ECO:0000313" key="9">
    <source>
        <dbReference type="EMBL" id="MBW0129220.1"/>
    </source>
</evidence>
<comment type="similarity">
    <text evidence="7">Belongs to the glycosyltransferase 87 family.</text>
</comment>
<dbReference type="PIRSF" id="PIRSF010361">
    <property type="entry name" value="UCP010361"/>
    <property type="match status" value="1"/>
</dbReference>
<keyword evidence="10" id="KW-1185">Reference proteome</keyword>
<comment type="subcellular location">
    <subcellularLocation>
        <location evidence="1">Cell membrane</location>
        <topology evidence="1">Multi-pass membrane protein</topology>
    </subcellularLocation>
</comment>
<reference evidence="9 10" key="1">
    <citation type="submission" date="2020-11" db="EMBL/GenBank/DDBJ databases">
        <title>Pseudonocardia abyssalis sp. nov. and Pseudonocardia oceani sp. nov., description and phylogenomic analysis of two novel actinomycetes isolated from the deep Southern Ocean.</title>
        <authorList>
            <person name="Parra J."/>
        </authorList>
    </citation>
    <scope>NUCLEOTIDE SEQUENCE [LARGE SCALE GENOMIC DNA]</scope>
    <source>
        <strain evidence="10">KRD185</strain>
    </source>
</reference>
<comment type="caution">
    <text evidence="9">The sequence shown here is derived from an EMBL/GenBank/DDBJ whole genome shotgun (WGS) entry which is preliminary data.</text>
</comment>
<evidence type="ECO:0000313" key="10">
    <source>
        <dbReference type="Proteomes" id="UP000694300"/>
    </source>
</evidence>
<feature type="transmembrane region" description="Helical" evidence="8">
    <location>
        <begin position="173"/>
        <end position="195"/>
    </location>
</feature>
<feature type="transmembrane region" description="Helical" evidence="8">
    <location>
        <begin position="207"/>
        <end position="238"/>
    </location>
</feature>
<dbReference type="Proteomes" id="UP000694300">
    <property type="component" value="Unassembled WGS sequence"/>
</dbReference>
<keyword evidence="5 8" id="KW-1133">Transmembrane helix</keyword>
<feature type="transmembrane region" description="Helical" evidence="8">
    <location>
        <begin position="284"/>
        <end position="305"/>
    </location>
</feature>
<name>A0ABS6UAG8_9PSEU</name>
<dbReference type="InterPro" id="IPR016570">
    <property type="entry name" value="UCP010361"/>
</dbReference>
<accession>A0ABS6UAG8</accession>
<feature type="transmembrane region" description="Helical" evidence="8">
    <location>
        <begin position="351"/>
        <end position="373"/>
    </location>
</feature>
<evidence type="ECO:0000256" key="1">
    <source>
        <dbReference type="ARBA" id="ARBA00004651"/>
    </source>
</evidence>
<evidence type="ECO:0000256" key="8">
    <source>
        <dbReference type="SAM" id="Phobius"/>
    </source>
</evidence>